<dbReference type="GO" id="GO:0016787">
    <property type="term" value="F:hydrolase activity"/>
    <property type="evidence" value="ECO:0007669"/>
    <property type="project" value="UniProtKB-KW"/>
</dbReference>
<name>A0A5B6W754_9ROSI</name>
<sequence length="709" mass="82727">MLVEFTEFMVKVSNHLGLHVMVDKICKNCPLMIEGHCFLANLMLLPFDDFGCQNGELLRVEFEKVDGSPNVISAISAQRYIRKGYESYLAYVLDTKCQLFVSFLRYFHKNYLVYHQLERTTMISVAPYRMAPTKLKELKVFSPWGAPVLFVKKKYGSLRLCIDYRQLNTVTIKNKYLLPRIDDLFDQLRGAIVFSKIDLRSGYYQLRVKDSDVSKIAFRTRYRHYEFFVMPFRLTNAPAVFMDLINRIFRPYLDKFMVVFIDDILVYSRNKNEHAERLRIVLQTLHEKQLYAKFNKCEFWLREVSFLGHITSAEGIRVDPNKISAIVSLKPSKNVLKAGYNRRFVKGFSDDSIAVKRCEIQWTDKCQQSFDKLKALLTEASVLVQPKSGKEFVIYSNASLNGLGCVLMQDGKVVAYASRQLKSHERNYPVHDIELETIVFALKIWRHYLFGEKCHIFMDHKSLKYLMTQKELNLRQRIWLELLKDYDLVIDYHLGKAKVVADALSKKSLFALRALNAQLSLSDDDSIIAMLKARSTFRQQICEAQKDDDKLQAKRVQSESDPDSEFQIDSDGCLLFKDRMCVLKNSELVQKILHEAHNSIISVHPGSNKMYNDLKKMYWWPGMQRDISEFVSRLLICQQVKAEHEVPSGLLQPITIPEWKWERITMNFVLELPLSLKKKDVIWVIVDCLTKSAHFIPIRMDFSLDRFAK</sequence>
<comment type="caution">
    <text evidence="8">The sequence shown here is derived from an EMBL/GenBank/DDBJ whole genome shotgun (WGS) entry which is preliminary data.</text>
</comment>
<evidence type="ECO:0000256" key="1">
    <source>
        <dbReference type="ARBA" id="ARBA00022679"/>
    </source>
</evidence>
<evidence type="ECO:0000313" key="8">
    <source>
        <dbReference type="EMBL" id="KAA3477286.1"/>
    </source>
</evidence>
<dbReference type="Gene3D" id="1.10.340.70">
    <property type="match status" value="1"/>
</dbReference>
<keyword evidence="5" id="KW-0378">Hydrolase</keyword>
<dbReference type="Pfam" id="PF17921">
    <property type="entry name" value="Integrase_H2C2"/>
    <property type="match status" value="1"/>
</dbReference>
<dbReference type="GO" id="GO:0004519">
    <property type="term" value="F:endonuclease activity"/>
    <property type="evidence" value="ECO:0007669"/>
    <property type="project" value="UniProtKB-KW"/>
</dbReference>
<dbReference type="InterPro" id="IPR041373">
    <property type="entry name" value="RT_RNaseH"/>
</dbReference>
<keyword evidence="2" id="KW-0548">Nucleotidyltransferase</keyword>
<dbReference type="EMBL" id="SMMG02000004">
    <property type="protein sequence ID" value="KAA3477286.1"/>
    <property type="molecule type" value="Genomic_DNA"/>
</dbReference>
<dbReference type="PANTHER" id="PTHR37984">
    <property type="entry name" value="PROTEIN CBG26694"/>
    <property type="match status" value="1"/>
</dbReference>
<evidence type="ECO:0000256" key="5">
    <source>
        <dbReference type="ARBA" id="ARBA00022801"/>
    </source>
</evidence>
<protein>
    <submittedName>
        <fullName evidence="8">DNA/RNA polymerases superfamily protein</fullName>
    </submittedName>
</protein>
<organism evidence="8 9">
    <name type="scientific">Gossypium australe</name>
    <dbReference type="NCBI Taxonomy" id="47621"/>
    <lineage>
        <taxon>Eukaryota</taxon>
        <taxon>Viridiplantae</taxon>
        <taxon>Streptophyta</taxon>
        <taxon>Embryophyta</taxon>
        <taxon>Tracheophyta</taxon>
        <taxon>Spermatophyta</taxon>
        <taxon>Magnoliopsida</taxon>
        <taxon>eudicotyledons</taxon>
        <taxon>Gunneridae</taxon>
        <taxon>Pentapetalae</taxon>
        <taxon>rosids</taxon>
        <taxon>malvids</taxon>
        <taxon>Malvales</taxon>
        <taxon>Malvaceae</taxon>
        <taxon>Malvoideae</taxon>
        <taxon>Gossypium</taxon>
    </lineage>
</organism>
<evidence type="ECO:0000313" key="9">
    <source>
        <dbReference type="Proteomes" id="UP000325315"/>
    </source>
</evidence>
<dbReference type="AlphaFoldDB" id="A0A5B6W754"/>
<dbReference type="Pfam" id="PF00078">
    <property type="entry name" value="RVT_1"/>
    <property type="match status" value="1"/>
</dbReference>
<dbReference type="InterPro" id="IPR043128">
    <property type="entry name" value="Rev_trsase/Diguanyl_cyclase"/>
</dbReference>
<feature type="domain" description="Reverse transcriptase" evidence="7">
    <location>
        <begin position="132"/>
        <end position="311"/>
    </location>
</feature>
<dbReference type="Proteomes" id="UP000325315">
    <property type="component" value="Unassembled WGS sequence"/>
</dbReference>
<keyword evidence="6" id="KW-0695">RNA-directed DNA polymerase</keyword>
<accession>A0A5B6W754</accession>
<dbReference type="InterPro" id="IPR043502">
    <property type="entry name" value="DNA/RNA_pol_sf"/>
</dbReference>
<evidence type="ECO:0000256" key="2">
    <source>
        <dbReference type="ARBA" id="ARBA00022695"/>
    </source>
</evidence>
<keyword evidence="1" id="KW-0808">Transferase</keyword>
<evidence type="ECO:0000256" key="4">
    <source>
        <dbReference type="ARBA" id="ARBA00022759"/>
    </source>
</evidence>
<dbReference type="Gene3D" id="3.10.10.10">
    <property type="entry name" value="HIV Type 1 Reverse Transcriptase, subunit A, domain 1"/>
    <property type="match status" value="1"/>
</dbReference>
<dbReference type="Pfam" id="PF17917">
    <property type="entry name" value="RT_RNaseH"/>
    <property type="match status" value="1"/>
</dbReference>
<evidence type="ECO:0000259" key="7">
    <source>
        <dbReference type="PROSITE" id="PS50878"/>
    </source>
</evidence>
<dbReference type="SUPFAM" id="SSF56672">
    <property type="entry name" value="DNA/RNA polymerases"/>
    <property type="match status" value="1"/>
</dbReference>
<dbReference type="CDD" id="cd09274">
    <property type="entry name" value="RNase_HI_RT_Ty3"/>
    <property type="match status" value="1"/>
</dbReference>
<keyword evidence="3" id="KW-0540">Nuclease</keyword>
<dbReference type="CDD" id="cd01647">
    <property type="entry name" value="RT_LTR"/>
    <property type="match status" value="1"/>
</dbReference>
<dbReference type="InterPro" id="IPR041588">
    <property type="entry name" value="Integrase_H2C2"/>
</dbReference>
<dbReference type="InterPro" id="IPR050951">
    <property type="entry name" value="Retrovirus_Pol_polyprotein"/>
</dbReference>
<evidence type="ECO:0000256" key="6">
    <source>
        <dbReference type="ARBA" id="ARBA00022918"/>
    </source>
</evidence>
<dbReference type="PROSITE" id="PS50878">
    <property type="entry name" value="RT_POL"/>
    <property type="match status" value="1"/>
</dbReference>
<keyword evidence="9" id="KW-1185">Reference proteome</keyword>
<evidence type="ECO:0000256" key="3">
    <source>
        <dbReference type="ARBA" id="ARBA00022722"/>
    </source>
</evidence>
<reference evidence="9" key="1">
    <citation type="journal article" date="2019" name="Plant Biotechnol. J.">
        <title>Genome sequencing of the Australian wild diploid species Gossypium australe highlights disease resistance and delayed gland morphogenesis.</title>
        <authorList>
            <person name="Cai Y."/>
            <person name="Cai X."/>
            <person name="Wang Q."/>
            <person name="Wang P."/>
            <person name="Zhang Y."/>
            <person name="Cai C."/>
            <person name="Xu Y."/>
            <person name="Wang K."/>
            <person name="Zhou Z."/>
            <person name="Wang C."/>
            <person name="Geng S."/>
            <person name="Li B."/>
            <person name="Dong Q."/>
            <person name="Hou Y."/>
            <person name="Wang H."/>
            <person name="Ai P."/>
            <person name="Liu Z."/>
            <person name="Yi F."/>
            <person name="Sun M."/>
            <person name="An G."/>
            <person name="Cheng J."/>
            <person name="Zhang Y."/>
            <person name="Shi Q."/>
            <person name="Xie Y."/>
            <person name="Shi X."/>
            <person name="Chang Y."/>
            <person name="Huang F."/>
            <person name="Chen Y."/>
            <person name="Hong S."/>
            <person name="Mi L."/>
            <person name="Sun Q."/>
            <person name="Zhang L."/>
            <person name="Zhou B."/>
            <person name="Peng R."/>
            <person name="Zhang X."/>
            <person name="Liu F."/>
        </authorList>
    </citation>
    <scope>NUCLEOTIDE SEQUENCE [LARGE SCALE GENOMIC DNA]</scope>
    <source>
        <strain evidence="9">cv. PA1801</strain>
    </source>
</reference>
<dbReference type="Gene3D" id="3.30.70.270">
    <property type="match status" value="2"/>
</dbReference>
<dbReference type="GO" id="GO:0003964">
    <property type="term" value="F:RNA-directed DNA polymerase activity"/>
    <property type="evidence" value="ECO:0007669"/>
    <property type="project" value="UniProtKB-KW"/>
</dbReference>
<dbReference type="OrthoDB" id="7554847at2759"/>
<dbReference type="PANTHER" id="PTHR37984:SF5">
    <property type="entry name" value="PROTEIN NYNRIN-LIKE"/>
    <property type="match status" value="1"/>
</dbReference>
<keyword evidence="4" id="KW-0255">Endonuclease</keyword>
<proteinExistence type="predicted"/>
<dbReference type="InterPro" id="IPR000477">
    <property type="entry name" value="RT_dom"/>
</dbReference>
<gene>
    <name evidence="8" type="ORF">EPI10_011184</name>
</gene>